<feature type="domain" description="EVE" evidence="4">
    <location>
        <begin position="128"/>
        <end position="284"/>
    </location>
</feature>
<dbReference type="InterPro" id="IPR052181">
    <property type="entry name" value="5hmC_binding"/>
</dbReference>
<dbReference type="EMBL" id="JAWDJO010000045">
    <property type="protein sequence ID" value="KAL1897480.1"/>
    <property type="molecule type" value="Genomic_DNA"/>
</dbReference>
<dbReference type="PANTHER" id="PTHR14087:SF7">
    <property type="entry name" value="THYMOCYTE NUCLEAR PROTEIN 1"/>
    <property type="match status" value="1"/>
</dbReference>
<keyword evidence="2" id="KW-0539">Nucleus</keyword>
<sequence length="299" mass="33627">MARKRAATQTETTEGHEPKRRASARLRGSDTTVAAQIDVPIYNASTRVPRKSKRKLPEASDRESEEEQKPQTHKLKTALKATAAPKPKAKPSTSSNSIQGLAISDADPDSDSLPEVNPEIDRHDGEWYFLMKAEPETRYENGIDVRFSIDDLRACKKPEPWDGIRNYAARNNFKAMNYGDKAFFYHSNTKEPGIVGIMEVVREYSEDVSARRPGTAYYDPKSTKENPKWGLVHVRFVKKFAVPIGLQELRQLGNAGKLNDMQMLKQTRLSVSKVGQKEFRLLCDLADQKAKAAGLEHIV</sequence>
<proteinExistence type="predicted"/>
<dbReference type="Pfam" id="PF01878">
    <property type="entry name" value="EVE"/>
    <property type="match status" value="1"/>
</dbReference>
<reference evidence="5 6" key="1">
    <citation type="journal article" date="2024" name="IMA Fungus">
        <title>IMA Genome - F19 : A genome assembly and annotation guide to empower mycologists, including annotated draft genome sequences of Ceratocystis pirilliformis, Diaporthe australafricana, Fusarium ophioides, Paecilomyces lecythidis, and Sporothrix stenoceras.</title>
        <authorList>
            <person name="Aylward J."/>
            <person name="Wilson A.M."/>
            <person name="Visagie C.M."/>
            <person name="Spraker J."/>
            <person name="Barnes I."/>
            <person name="Buitendag C."/>
            <person name="Ceriani C."/>
            <person name="Del Mar Angel L."/>
            <person name="du Plessis D."/>
            <person name="Fuchs T."/>
            <person name="Gasser K."/>
            <person name="Kramer D."/>
            <person name="Li W."/>
            <person name="Munsamy K."/>
            <person name="Piso A."/>
            <person name="Price J.L."/>
            <person name="Sonnekus B."/>
            <person name="Thomas C."/>
            <person name="van der Nest A."/>
            <person name="van Dijk A."/>
            <person name="van Heerden A."/>
            <person name="van Vuuren N."/>
            <person name="Yilmaz N."/>
            <person name="Duong T.A."/>
            <person name="van der Merwe N.A."/>
            <person name="Wingfield M.J."/>
            <person name="Wingfield B.D."/>
        </authorList>
    </citation>
    <scope>NUCLEOTIDE SEQUENCE [LARGE SCALE GENOMIC DNA]</scope>
    <source>
        <strain evidence="5 6">CMW 12675</strain>
    </source>
</reference>
<accession>A0ABR3ZBT7</accession>
<gene>
    <name evidence="5" type="ORF">Cpir12675_002335</name>
</gene>
<evidence type="ECO:0000256" key="2">
    <source>
        <dbReference type="ARBA" id="ARBA00023242"/>
    </source>
</evidence>
<dbReference type="CDD" id="cd21133">
    <property type="entry name" value="EVE"/>
    <property type="match status" value="1"/>
</dbReference>
<feature type="region of interest" description="Disordered" evidence="3">
    <location>
        <begin position="1"/>
        <end position="113"/>
    </location>
</feature>
<dbReference type="Gene3D" id="3.10.590.10">
    <property type="entry name" value="ph1033 like domains"/>
    <property type="match status" value="1"/>
</dbReference>
<dbReference type="SUPFAM" id="SSF88697">
    <property type="entry name" value="PUA domain-like"/>
    <property type="match status" value="1"/>
</dbReference>
<dbReference type="PANTHER" id="PTHR14087">
    <property type="entry name" value="THYMOCYTE NUCLEAR PROTEIN 1"/>
    <property type="match status" value="1"/>
</dbReference>
<evidence type="ECO:0000313" key="6">
    <source>
        <dbReference type="Proteomes" id="UP001583280"/>
    </source>
</evidence>
<feature type="compositionally biased region" description="Basic and acidic residues" evidence="3">
    <location>
        <begin position="55"/>
        <end position="70"/>
    </location>
</feature>
<comment type="caution">
    <text evidence="5">The sequence shown here is derived from an EMBL/GenBank/DDBJ whole genome shotgun (WGS) entry which is preliminary data.</text>
</comment>
<keyword evidence="6" id="KW-1185">Reference proteome</keyword>
<evidence type="ECO:0000313" key="5">
    <source>
        <dbReference type="EMBL" id="KAL1897480.1"/>
    </source>
</evidence>
<dbReference type="InterPro" id="IPR047197">
    <property type="entry name" value="THYN1-like_EVE"/>
</dbReference>
<dbReference type="InterPro" id="IPR002740">
    <property type="entry name" value="EVE_domain"/>
</dbReference>
<organism evidence="5 6">
    <name type="scientific">Ceratocystis pirilliformis</name>
    <dbReference type="NCBI Taxonomy" id="259994"/>
    <lineage>
        <taxon>Eukaryota</taxon>
        <taxon>Fungi</taxon>
        <taxon>Dikarya</taxon>
        <taxon>Ascomycota</taxon>
        <taxon>Pezizomycotina</taxon>
        <taxon>Sordariomycetes</taxon>
        <taxon>Hypocreomycetidae</taxon>
        <taxon>Microascales</taxon>
        <taxon>Ceratocystidaceae</taxon>
        <taxon>Ceratocystis</taxon>
    </lineage>
</organism>
<comment type="subcellular location">
    <subcellularLocation>
        <location evidence="1">Nucleus</location>
    </subcellularLocation>
</comment>
<feature type="compositionally biased region" description="Low complexity" evidence="3">
    <location>
        <begin position="78"/>
        <end position="95"/>
    </location>
</feature>
<evidence type="ECO:0000259" key="4">
    <source>
        <dbReference type="Pfam" id="PF01878"/>
    </source>
</evidence>
<name>A0ABR3ZBT7_9PEZI</name>
<dbReference type="InterPro" id="IPR015947">
    <property type="entry name" value="PUA-like_sf"/>
</dbReference>
<evidence type="ECO:0000256" key="3">
    <source>
        <dbReference type="SAM" id="MobiDB-lite"/>
    </source>
</evidence>
<protein>
    <recommendedName>
        <fullName evidence="4">EVE domain-containing protein</fullName>
    </recommendedName>
</protein>
<evidence type="ECO:0000256" key="1">
    <source>
        <dbReference type="ARBA" id="ARBA00004123"/>
    </source>
</evidence>
<dbReference type="Proteomes" id="UP001583280">
    <property type="component" value="Unassembled WGS sequence"/>
</dbReference>